<proteinExistence type="inferred from homology"/>
<name>A0AAJ8MKP3_9TREE</name>
<evidence type="ECO:0000259" key="5">
    <source>
        <dbReference type="PROSITE" id="PS51037"/>
    </source>
</evidence>
<dbReference type="EMBL" id="CP144538">
    <property type="protein sequence ID" value="WWC64597.1"/>
    <property type="molecule type" value="Genomic_DNA"/>
</dbReference>
<keyword evidence="3" id="KW-0804">Transcription</keyword>
<evidence type="ECO:0000313" key="6">
    <source>
        <dbReference type="EMBL" id="WWC64597.1"/>
    </source>
</evidence>
<keyword evidence="7" id="KW-1185">Reference proteome</keyword>
<feature type="compositionally biased region" description="Basic and acidic residues" evidence="4">
    <location>
        <begin position="314"/>
        <end position="323"/>
    </location>
</feature>
<gene>
    <name evidence="3" type="primary">YAF9</name>
    <name evidence="6" type="ORF">I303_107208</name>
</gene>
<comment type="subcellular location">
    <subcellularLocation>
        <location evidence="3">Nucleus</location>
    </subcellularLocation>
    <subcellularLocation>
        <location evidence="3">Cytoplasm</location>
    </subcellularLocation>
</comment>
<feature type="compositionally biased region" description="Basic and acidic residues" evidence="4">
    <location>
        <begin position="206"/>
        <end position="215"/>
    </location>
</feature>
<comment type="function">
    <text evidence="3">Component of the SWR1 complex which mediates the ATP-dependent exchange of histone H2A for an H2A variant leading to transcriptional regulation of selected genes by chromatin remodeling. Component of the NuA4 histone acetyltransferase complex which is involved in transcriptional activation of selected genes principally by acetylation of nucleosomal histones H4 and H2A. The NuA4 complex is also involved in DNA repair. Yaf9 may also be required for viability in conditions in which the structural integrity of the spindle is compromised.</text>
</comment>
<dbReference type="GO" id="GO:0006281">
    <property type="term" value="P:DNA repair"/>
    <property type="evidence" value="ECO:0007669"/>
    <property type="project" value="UniProtKB-UniRule"/>
</dbReference>
<comment type="domain">
    <text evidence="3">The coiled-coil domain is required for assembly into the NuA4 complex.</text>
</comment>
<dbReference type="GO" id="GO:0006325">
    <property type="term" value="P:chromatin organization"/>
    <property type="evidence" value="ECO:0007669"/>
    <property type="project" value="UniProtKB-KW"/>
</dbReference>
<keyword evidence="3" id="KW-0805">Transcription regulation</keyword>
<dbReference type="Proteomes" id="UP000078595">
    <property type="component" value="Chromosome 9"/>
</dbReference>
<sequence>MSASERVKGIQVHRPIIYGSHARLLTEEEKQTAPPGHTHRWTVFFTSATSPPPERLPSGELVKESIDYLPGGADDLSYLIKKVTFKLHDTYASPNRTFDKPPFAVTETGWGEFVVQIRIQFIPESSEKPLTLNHPIKLHHWGPPIEGTVAPPTEGGTATQPSSTAPTPAPTSDAAQPSSSNVAPAPSEDKVKQESVNTPAAGQADTKPDEKKEGEGDSSVVLEPTQVSSTSGNANANANANGQGNEDGKGNEFTEDSQIVVDTQQATQPISIASVLPVHSWQYDELIFSDPPKGFLDILNENPPTPLPNKNRRPKDQREEHEAQNPSSAFSRKNKKLKGRNSMGTSMAGSRANTVDIGTPTPSVTGAGAAVGAGTSVGAGVGIPGELGSADVPLEFSLEMEKGEYNKLGDARRKIVEQMDRWRERLIAQEKDLAKLKEELKGM</sequence>
<dbReference type="GO" id="GO:0005737">
    <property type="term" value="C:cytoplasm"/>
    <property type="evidence" value="ECO:0007669"/>
    <property type="project" value="UniProtKB-SubCell"/>
</dbReference>
<dbReference type="KEGG" id="kdj:28970308"/>
<protein>
    <recommendedName>
        <fullName evidence="3">Protein AF-9 homolog</fullName>
    </recommendedName>
</protein>
<dbReference type="AlphaFoldDB" id="A0AAJ8MKP3"/>
<keyword evidence="3" id="KW-0010">Activator</keyword>
<organism evidence="6 7">
    <name type="scientific">Kwoniella dejecticola CBS 10117</name>
    <dbReference type="NCBI Taxonomy" id="1296121"/>
    <lineage>
        <taxon>Eukaryota</taxon>
        <taxon>Fungi</taxon>
        <taxon>Dikarya</taxon>
        <taxon>Basidiomycota</taxon>
        <taxon>Agaricomycotina</taxon>
        <taxon>Tremellomycetes</taxon>
        <taxon>Tremellales</taxon>
        <taxon>Cryptococcaceae</taxon>
        <taxon>Kwoniella</taxon>
    </lineage>
</organism>
<feature type="compositionally biased region" description="Low complexity" evidence="4">
    <location>
        <begin position="232"/>
        <end position="244"/>
    </location>
</feature>
<keyword evidence="3" id="KW-0156">Chromatin regulator</keyword>
<evidence type="ECO:0000256" key="4">
    <source>
        <dbReference type="SAM" id="MobiDB-lite"/>
    </source>
</evidence>
<comment type="similarity">
    <text evidence="3">Belongs to the YAF9 family.</text>
</comment>
<keyword evidence="3" id="KW-0963">Cytoplasm</keyword>
<feature type="compositionally biased region" description="Low complexity" evidence="4">
    <location>
        <begin position="157"/>
        <end position="180"/>
    </location>
</feature>
<evidence type="ECO:0000256" key="1">
    <source>
        <dbReference type="ARBA" id="ARBA00023242"/>
    </source>
</evidence>
<dbReference type="InterPro" id="IPR005033">
    <property type="entry name" value="YEATS"/>
</dbReference>
<feature type="region of interest" description="Disordered" evidence="4">
    <location>
        <begin position="142"/>
        <end position="252"/>
    </location>
</feature>
<dbReference type="PROSITE" id="PS51037">
    <property type="entry name" value="YEATS"/>
    <property type="match status" value="1"/>
</dbReference>
<dbReference type="GO" id="GO:0006355">
    <property type="term" value="P:regulation of DNA-templated transcription"/>
    <property type="evidence" value="ECO:0007669"/>
    <property type="project" value="InterPro"/>
</dbReference>
<reference evidence="6" key="1">
    <citation type="submission" date="2013-07" db="EMBL/GenBank/DDBJ databases">
        <authorList>
            <consortium name="The Broad Institute Genome Sequencing Platform"/>
            <person name="Cuomo C."/>
            <person name="Litvintseva A."/>
            <person name="Chen Y."/>
            <person name="Heitman J."/>
            <person name="Sun S."/>
            <person name="Springer D."/>
            <person name="Dromer F."/>
            <person name="Young S.K."/>
            <person name="Zeng Q."/>
            <person name="Gargeya S."/>
            <person name="Fitzgerald M."/>
            <person name="Abouelleil A."/>
            <person name="Alvarado L."/>
            <person name="Berlin A.M."/>
            <person name="Chapman S.B."/>
            <person name="Dewar J."/>
            <person name="Goldberg J."/>
            <person name="Griggs A."/>
            <person name="Gujja S."/>
            <person name="Hansen M."/>
            <person name="Howarth C."/>
            <person name="Imamovic A."/>
            <person name="Larimer J."/>
            <person name="McCowan C."/>
            <person name="Murphy C."/>
            <person name="Pearson M."/>
            <person name="Priest M."/>
            <person name="Roberts A."/>
            <person name="Saif S."/>
            <person name="Shea T."/>
            <person name="Sykes S."/>
            <person name="Wortman J."/>
            <person name="Nusbaum C."/>
            <person name="Birren B."/>
        </authorList>
    </citation>
    <scope>NUCLEOTIDE SEQUENCE</scope>
    <source>
        <strain evidence="6">CBS 10117</strain>
    </source>
</reference>
<keyword evidence="3" id="KW-0234">DNA repair</keyword>
<reference evidence="6" key="2">
    <citation type="submission" date="2024-02" db="EMBL/GenBank/DDBJ databases">
        <title>Comparative genomics of Cryptococcus and Kwoniella reveals pathogenesis evolution and contrasting modes of karyotype evolution via chromosome fusion or intercentromeric recombination.</title>
        <authorList>
            <person name="Coelho M.A."/>
            <person name="David-Palma M."/>
            <person name="Shea T."/>
            <person name="Bowers K."/>
            <person name="McGinley-Smith S."/>
            <person name="Mohammad A.W."/>
            <person name="Gnirke A."/>
            <person name="Yurkov A.M."/>
            <person name="Nowrousian M."/>
            <person name="Sun S."/>
            <person name="Cuomo C.A."/>
            <person name="Heitman J."/>
        </authorList>
    </citation>
    <scope>NUCLEOTIDE SEQUENCE</scope>
    <source>
        <strain evidence="6">CBS 10117</strain>
    </source>
</reference>
<dbReference type="GO" id="GO:0000812">
    <property type="term" value="C:Swr1 complex"/>
    <property type="evidence" value="ECO:0007669"/>
    <property type="project" value="UniProtKB-UniRule"/>
</dbReference>
<keyword evidence="3" id="KW-0175">Coiled coil</keyword>
<comment type="subunit">
    <text evidence="3">Component of the SWR1 chromatin-remodeling complex and of the NuA4 histone acetyltransferase complex.</text>
</comment>
<feature type="region of interest" description="Disordered" evidence="4">
    <location>
        <begin position="297"/>
        <end position="357"/>
    </location>
</feature>
<dbReference type="GeneID" id="28970308"/>
<keyword evidence="1 2" id="KW-0539">Nucleus</keyword>
<feature type="compositionally biased region" description="Polar residues" evidence="4">
    <location>
        <begin position="342"/>
        <end position="353"/>
    </location>
</feature>
<evidence type="ECO:0000313" key="7">
    <source>
        <dbReference type="Proteomes" id="UP000078595"/>
    </source>
</evidence>
<keyword evidence="3" id="KW-0227">DNA damage</keyword>
<dbReference type="InterPro" id="IPR055129">
    <property type="entry name" value="YEATS_dom"/>
</dbReference>
<evidence type="ECO:0000256" key="2">
    <source>
        <dbReference type="PROSITE-ProRule" id="PRU00376"/>
    </source>
</evidence>
<dbReference type="PANTHER" id="PTHR23195">
    <property type="entry name" value="YEATS DOMAIN"/>
    <property type="match status" value="1"/>
</dbReference>
<dbReference type="InterPro" id="IPR038704">
    <property type="entry name" value="YEAST_sf"/>
</dbReference>
<dbReference type="Pfam" id="PF03366">
    <property type="entry name" value="YEATS"/>
    <property type="match status" value="1"/>
</dbReference>
<feature type="domain" description="YEATS" evidence="5">
    <location>
        <begin position="6"/>
        <end position="302"/>
    </location>
</feature>
<dbReference type="Gene3D" id="2.60.40.1970">
    <property type="entry name" value="YEATS domain"/>
    <property type="match status" value="1"/>
</dbReference>
<accession>A0AAJ8MKP3</accession>
<evidence type="ECO:0000256" key="3">
    <source>
        <dbReference type="RuleBase" id="RU367117"/>
    </source>
</evidence>